<dbReference type="SUPFAM" id="SSF46785">
    <property type="entry name" value="Winged helix' DNA-binding domain"/>
    <property type="match status" value="1"/>
</dbReference>
<evidence type="ECO:0000313" key="3">
    <source>
        <dbReference type="Proteomes" id="UP000236327"/>
    </source>
</evidence>
<dbReference type="GO" id="GO:0006355">
    <property type="term" value="P:regulation of DNA-templated transcription"/>
    <property type="evidence" value="ECO:0007669"/>
    <property type="project" value="InterPro"/>
</dbReference>
<dbReference type="GO" id="GO:0003677">
    <property type="term" value="F:DNA binding"/>
    <property type="evidence" value="ECO:0007669"/>
    <property type="project" value="InterPro"/>
</dbReference>
<dbReference type="Pfam" id="PF13545">
    <property type="entry name" value="HTH_Crp_2"/>
    <property type="match status" value="1"/>
</dbReference>
<dbReference type="PRINTS" id="PR00034">
    <property type="entry name" value="HTHCRP"/>
</dbReference>
<evidence type="ECO:0000313" key="2">
    <source>
        <dbReference type="EMBL" id="PNU03208.1"/>
    </source>
</evidence>
<dbReference type="InterPro" id="IPR036390">
    <property type="entry name" value="WH_DNA-bd_sf"/>
</dbReference>
<dbReference type="InterPro" id="IPR014710">
    <property type="entry name" value="RmlC-like_jellyroll"/>
</dbReference>
<organism evidence="2 3">
    <name type="scientific">Novosphingobium guangzhouense</name>
    <dbReference type="NCBI Taxonomy" id="1850347"/>
    <lineage>
        <taxon>Bacteria</taxon>
        <taxon>Pseudomonadati</taxon>
        <taxon>Pseudomonadota</taxon>
        <taxon>Alphaproteobacteria</taxon>
        <taxon>Sphingomonadales</taxon>
        <taxon>Sphingomonadaceae</taxon>
        <taxon>Novosphingobium</taxon>
    </lineage>
</organism>
<comment type="caution">
    <text evidence="2">The sequence shown here is derived from an EMBL/GenBank/DDBJ whole genome shotgun (WGS) entry which is preliminary data.</text>
</comment>
<dbReference type="Gene3D" id="2.60.120.10">
    <property type="entry name" value="Jelly Rolls"/>
    <property type="match status" value="1"/>
</dbReference>
<feature type="domain" description="HTH crp-type" evidence="1">
    <location>
        <begin position="81"/>
        <end position="155"/>
    </location>
</feature>
<proteinExistence type="predicted"/>
<dbReference type="AlphaFoldDB" id="A0A2K2FWR7"/>
<name>A0A2K2FWR7_9SPHN</name>
<keyword evidence="3" id="KW-1185">Reference proteome</keyword>
<sequence>MLADGRRQITALYAPGDFCESQWLLSGRADYPIVALTPIKARCIPLAGIHGRPGNYVRQLLADMLRGHARQTSWIVSLGRQTAVERVYGLMSELYRRLHARGRVMNNRCAVPLTQQDIADAVGLTPVHVNRVLGDLRTRGLLELSGKLLHLPNPLAFGDAEIATDFPPNSTYNLLDCHQPENAAA</sequence>
<reference evidence="2 3" key="1">
    <citation type="submission" date="2016-05" db="EMBL/GenBank/DDBJ databases">
        <title>Complete genome sequence of Novosphingobium guangzhouense SA925(T).</title>
        <authorList>
            <person name="Sha S."/>
        </authorList>
    </citation>
    <scope>NUCLEOTIDE SEQUENCE [LARGE SCALE GENOMIC DNA]</scope>
    <source>
        <strain evidence="2 3">SA925</strain>
    </source>
</reference>
<dbReference type="EMBL" id="LYMM01000055">
    <property type="protein sequence ID" value="PNU03208.1"/>
    <property type="molecule type" value="Genomic_DNA"/>
</dbReference>
<dbReference type="PROSITE" id="PS51063">
    <property type="entry name" value="HTH_CRP_2"/>
    <property type="match status" value="1"/>
</dbReference>
<dbReference type="SMART" id="SM00419">
    <property type="entry name" value="HTH_CRP"/>
    <property type="match status" value="1"/>
</dbReference>
<dbReference type="InterPro" id="IPR012318">
    <property type="entry name" value="HTH_CRP"/>
</dbReference>
<dbReference type="Proteomes" id="UP000236327">
    <property type="component" value="Unassembled WGS sequence"/>
</dbReference>
<accession>A0A2K2FWR7</accession>
<dbReference type="CDD" id="cd00092">
    <property type="entry name" value="HTH_CRP"/>
    <property type="match status" value="1"/>
</dbReference>
<protein>
    <recommendedName>
        <fullName evidence="1">HTH crp-type domain-containing protein</fullName>
    </recommendedName>
</protein>
<gene>
    <name evidence="2" type="ORF">A8V01_24410</name>
</gene>
<evidence type="ECO:0000259" key="1">
    <source>
        <dbReference type="PROSITE" id="PS51063"/>
    </source>
</evidence>